<organism evidence="1 2">
    <name type="scientific">Cuscuta europaea</name>
    <name type="common">European dodder</name>
    <dbReference type="NCBI Taxonomy" id="41803"/>
    <lineage>
        <taxon>Eukaryota</taxon>
        <taxon>Viridiplantae</taxon>
        <taxon>Streptophyta</taxon>
        <taxon>Embryophyta</taxon>
        <taxon>Tracheophyta</taxon>
        <taxon>Spermatophyta</taxon>
        <taxon>Magnoliopsida</taxon>
        <taxon>eudicotyledons</taxon>
        <taxon>Gunneridae</taxon>
        <taxon>Pentapetalae</taxon>
        <taxon>asterids</taxon>
        <taxon>lamiids</taxon>
        <taxon>Solanales</taxon>
        <taxon>Convolvulaceae</taxon>
        <taxon>Cuscuteae</taxon>
        <taxon>Cuscuta</taxon>
        <taxon>Cuscuta subgen. Cuscuta</taxon>
    </lineage>
</organism>
<dbReference type="EMBL" id="CAMAPE010000020">
    <property type="protein sequence ID" value="CAH9089383.1"/>
    <property type="molecule type" value="Genomic_DNA"/>
</dbReference>
<keyword evidence="2" id="KW-1185">Reference proteome</keyword>
<comment type="caution">
    <text evidence="1">The sequence shown here is derived from an EMBL/GenBank/DDBJ whole genome shotgun (WGS) entry which is preliminary data.</text>
</comment>
<reference evidence="1" key="1">
    <citation type="submission" date="2022-07" db="EMBL/GenBank/DDBJ databases">
        <authorList>
            <person name="Macas J."/>
            <person name="Novak P."/>
            <person name="Neumann P."/>
        </authorList>
    </citation>
    <scope>NUCLEOTIDE SEQUENCE</scope>
</reference>
<dbReference type="AlphaFoldDB" id="A0A9P0Z501"/>
<evidence type="ECO:0000313" key="2">
    <source>
        <dbReference type="Proteomes" id="UP001152484"/>
    </source>
</evidence>
<sequence>MDDVGALGSIPQEHVSQDFFRREKLEAILPRGPSILEGSLSPSALMRKVMPSTDRLALTRMDESTIEAKILLSSAFNFMGLCEYLRRVEQMREARGAADAEAVNLRKMLAEAEDSLCMATESMEQWVQAAKAQGIAEAKVTGAKVARVAAEEAERAKAEEVAKAERVVVEAFVTGGWMGEDRESWVSSVVEKKVDSWVEGPGKMWLAVKGDS</sequence>
<gene>
    <name evidence="1" type="ORF">CEURO_LOCUS10890</name>
</gene>
<proteinExistence type="predicted"/>
<protein>
    <submittedName>
        <fullName evidence="1">Uncharacterized protein</fullName>
    </submittedName>
</protein>
<accession>A0A9P0Z501</accession>
<dbReference type="Proteomes" id="UP001152484">
    <property type="component" value="Unassembled WGS sequence"/>
</dbReference>
<name>A0A9P0Z501_CUSEU</name>
<evidence type="ECO:0000313" key="1">
    <source>
        <dbReference type="EMBL" id="CAH9089383.1"/>
    </source>
</evidence>